<dbReference type="Proteomes" id="UP001632038">
    <property type="component" value="Unassembled WGS sequence"/>
</dbReference>
<keyword evidence="2" id="KW-1185">Reference proteome</keyword>
<comment type="caution">
    <text evidence="1">The sequence shown here is derived from an EMBL/GenBank/DDBJ whole genome shotgun (WGS) entry which is preliminary data.</text>
</comment>
<gene>
    <name evidence="1" type="ORF">CASFOL_027740</name>
</gene>
<proteinExistence type="predicted"/>
<organism evidence="1 2">
    <name type="scientific">Castilleja foliolosa</name>
    <dbReference type="NCBI Taxonomy" id="1961234"/>
    <lineage>
        <taxon>Eukaryota</taxon>
        <taxon>Viridiplantae</taxon>
        <taxon>Streptophyta</taxon>
        <taxon>Embryophyta</taxon>
        <taxon>Tracheophyta</taxon>
        <taxon>Spermatophyta</taxon>
        <taxon>Magnoliopsida</taxon>
        <taxon>eudicotyledons</taxon>
        <taxon>Gunneridae</taxon>
        <taxon>Pentapetalae</taxon>
        <taxon>asterids</taxon>
        <taxon>lamiids</taxon>
        <taxon>Lamiales</taxon>
        <taxon>Orobanchaceae</taxon>
        <taxon>Pedicularideae</taxon>
        <taxon>Castillejinae</taxon>
        <taxon>Castilleja</taxon>
    </lineage>
</organism>
<reference evidence="2" key="1">
    <citation type="journal article" date="2024" name="IScience">
        <title>Strigolactones Initiate the Formation of Haustorium-like Structures in Castilleja.</title>
        <authorList>
            <person name="Buerger M."/>
            <person name="Peterson D."/>
            <person name="Chory J."/>
        </authorList>
    </citation>
    <scope>NUCLEOTIDE SEQUENCE [LARGE SCALE GENOMIC DNA]</scope>
</reference>
<accession>A0ABD3CGN4</accession>
<sequence>MAKNKSISWPKKFNPSYPKRGIFVIIHTTNAVNYFAGGGADASGSGDRG</sequence>
<name>A0ABD3CGN4_9LAMI</name>
<evidence type="ECO:0000313" key="1">
    <source>
        <dbReference type="EMBL" id="KAL3628694.1"/>
    </source>
</evidence>
<protein>
    <submittedName>
        <fullName evidence="1">Uncharacterized protein</fullName>
    </submittedName>
</protein>
<dbReference type="AlphaFoldDB" id="A0ABD3CGN4"/>
<evidence type="ECO:0000313" key="2">
    <source>
        <dbReference type="Proteomes" id="UP001632038"/>
    </source>
</evidence>
<dbReference type="EMBL" id="JAVIJP010000036">
    <property type="protein sequence ID" value="KAL3628694.1"/>
    <property type="molecule type" value="Genomic_DNA"/>
</dbReference>